<keyword evidence="4" id="KW-0472">Membrane</keyword>
<evidence type="ECO:0000259" key="6">
    <source>
        <dbReference type="Pfam" id="PF06803"/>
    </source>
</evidence>
<dbReference type="EMBL" id="CP040896">
    <property type="protein sequence ID" value="QDA61775.1"/>
    <property type="molecule type" value="Genomic_DNA"/>
</dbReference>
<feature type="domain" description="DUF1232" evidence="6">
    <location>
        <begin position="89"/>
        <end position="120"/>
    </location>
</feature>
<keyword evidence="8" id="KW-1185">Reference proteome</keyword>
<evidence type="ECO:0000313" key="8">
    <source>
        <dbReference type="Proteomes" id="UP000305398"/>
    </source>
</evidence>
<evidence type="ECO:0000256" key="4">
    <source>
        <dbReference type="ARBA" id="ARBA00023136"/>
    </source>
</evidence>
<gene>
    <name evidence="7" type="ORF">FHG12_17475</name>
</gene>
<evidence type="ECO:0000256" key="1">
    <source>
        <dbReference type="ARBA" id="ARBA00004127"/>
    </source>
</evidence>
<evidence type="ECO:0000256" key="2">
    <source>
        <dbReference type="ARBA" id="ARBA00022692"/>
    </source>
</evidence>
<name>A0A5B8A5A4_9BACT</name>
<dbReference type="GO" id="GO:0012505">
    <property type="term" value="C:endomembrane system"/>
    <property type="evidence" value="ECO:0007669"/>
    <property type="project" value="UniProtKB-SubCell"/>
</dbReference>
<accession>A0A5B8A5A4</accession>
<reference evidence="7 8" key="1">
    <citation type="submission" date="2019-06" db="EMBL/GenBank/DDBJ databases">
        <authorList>
            <person name="Srinivasan S."/>
        </authorList>
    </citation>
    <scope>NUCLEOTIDE SEQUENCE [LARGE SCALE GENOMIC DNA]</scope>
    <source>
        <strain evidence="7 8">17J68-5</strain>
    </source>
</reference>
<keyword evidence="2" id="KW-0812">Transmembrane</keyword>
<organism evidence="7 8">
    <name type="scientific">Hymenobacter jejuensis</name>
    <dbReference type="NCBI Taxonomy" id="2502781"/>
    <lineage>
        <taxon>Bacteria</taxon>
        <taxon>Pseudomonadati</taxon>
        <taxon>Bacteroidota</taxon>
        <taxon>Cytophagia</taxon>
        <taxon>Cytophagales</taxon>
        <taxon>Hymenobacteraceae</taxon>
        <taxon>Hymenobacter</taxon>
    </lineage>
</organism>
<proteinExistence type="predicted"/>
<dbReference type="OrthoDB" id="9800034at2"/>
<evidence type="ECO:0000256" key="5">
    <source>
        <dbReference type="SAM" id="MobiDB-lite"/>
    </source>
</evidence>
<dbReference type="KEGG" id="hyj:FHG12_17475"/>
<evidence type="ECO:0000256" key="3">
    <source>
        <dbReference type="ARBA" id="ARBA00022989"/>
    </source>
</evidence>
<evidence type="ECO:0000313" key="7">
    <source>
        <dbReference type="EMBL" id="QDA61775.1"/>
    </source>
</evidence>
<dbReference type="Proteomes" id="UP000305398">
    <property type="component" value="Chromosome"/>
</dbReference>
<feature type="region of interest" description="Disordered" evidence="5">
    <location>
        <begin position="146"/>
        <end position="166"/>
    </location>
</feature>
<sequence length="166" mass="18325">MSTLAEKGLRIAKNAVFNVFLRRATKLLGKPFAVAVTLREVAAKLDDQDSKKGPIQQTIDMVRTLIRLVGAFVRGSYRQIETTTIISGLAVLLYVLSPVDLVPDFLPVVGFLDDLALMSWFIGKFRDELIRFQKWEKTSALAITGTAPEPARSDRSLPPVAELGHS</sequence>
<dbReference type="AlphaFoldDB" id="A0A5B8A5A4"/>
<keyword evidence="3" id="KW-1133">Transmembrane helix</keyword>
<protein>
    <submittedName>
        <fullName evidence="7">DUF1232 domain-containing protein</fullName>
    </submittedName>
</protein>
<dbReference type="RefSeq" id="WP_139516949.1">
    <property type="nucleotide sequence ID" value="NZ_CP040896.1"/>
</dbReference>
<dbReference type="InterPro" id="IPR010652">
    <property type="entry name" value="DUF1232"/>
</dbReference>
<dbReference type="Pfam" id="PF06803">
    <property type="entry name" value="DUF1232"/>
    <property type="match status" value="1"/>
</dbReference>
<comment type="subcellular location">
    <subcellularLocation>
        <location evidence="1">Endomembrane system</location>
        <topology evidence="1">Multi-pass membrane protein</topology>
    </subcellularLocation>
</comment>